<keyword evidence="8" id="KW-1185">Reference proteome</keyword>
<feature type="domain" description="Translocation and assembly module TamB C-terminal" evidence="6">
    <location>
        <begin position="1165"/>
        <end position="1595"/>
    </location>
</feature>
<dbReference type="Pfam" id="PF04357">
    <property type="entry name" value="TamB"/>
    <property type="match status" value="1"/>
</dbReference>
<evidence type="ECO:0000259" key="6">
    <source>
        <dbReference type="Pfam" id="PF04357"/>
    </source>
</evidence>
<reference evidence="7 8" key="1">
    <citation type="submission" date="2018-05" db="EMBL/GenBank/DDBJ databases">
        <title>Complete genome sequence of Arcticibacterium luteifluviistationis SM1504T, a cytophagaceae bacterium isolated from Arctic surface seawater.</title>
        <authorList>
            <person name="Li Y."/>
            <person name="Qin Q.-L."/>
        </authorList>
    </citation>
    <scope>NUCLEOTIDE SEQUENCE [LARGE SCALE GENOMIC DNA]</scope>
    <source>
        <strain evidence="7 8">SM1504</strain>
    </source>
</reference>
<dbReference type="EMBL" id="CP029480">
    <property type="protein sequence ID" value="AWW00639.1"/>
    <property type="molecule type" value="Genomic_DNA"/>
</dbReference>
<keyword evidence="3 5" id="KW-1133">Transmembrane helix</keyword>
<evidence type="ECO:0000256" key="3">
    <source>
        <dbReference type="ARBA" id="ARBA00022989"/>
    </source>
</evidence>
<keyword evidence="2 5" id="KW-0812">Transmembrane</keyword>
<dbReference type="GO" id="GO:0090313">
    <property type="term" value="P:regulation of protein targeting to membrane"/>
    <property type="evidence" value="ECO:0007669"/>
    <property type="project" value="TreeGrafter"/>
</dbReference>
<accession>A0A2Z4GI44</accession>
<dbReference type="PANTHER" id="PTHR30441">
    <property type="entry name" value="DUF748 DOMAIN-CONTAINING PROTEIN"/>
    <property type="match status" value="1"/>
</dbReference>
<dbReference type="KEGG" id="als:DJ013_21610"/>
<sequence>MTRALKVLAWIIGISVSLMLFVFWYVGTESGQKLVTTEVNKFLKSKIDTPFSIGAIRYEIPDFVSVADVYVEDTEQNELLSTKRFRVDISMWALVRGIIDIDQILIEDANVNVYRNAPNEDFNYQFLIDAFASDTTVVENQVEEEPTTGPFFSLNQVKANRLSLAYKDEYGGVNFKGKLDDIRVSFSEIDLNTNKYHINNIDVNDGYAVLKTFNGKKLSTIEEASSALDLDLNGVRVNNVAWKLIGDDLGIDNKIIFKNFELELDELDLNQNLVKIDFVNLLDSKVQVAFRAGSFSSTSTATETEEPSAPWNVSLGELLIDNTNVVYDDENAPRLARGFDYNHLNFKGTKIDLADVSYTESGIEVNLNDVKFRDKSKLTLERLSGKVTYSDTGITLENIDLRTPYSEIKTDTKVTYNSIDDLSENLPAVNIDLKINNSFLAVSDMLLLSPSLDSNQIVASERNQKIKIKAAIKGGVSALQINELKMEGLQNSKVSVSGSVARLDNMDYLKADLNIQEFTVNSGLVNLLVSDAEMLADYNIPDRLSLKGKIKGDAGVLNIDTDVTSTLGDLKLNGVVRNLGDSTLLSYEGNLHTEDLAVDKFFKEKQDLGLLSTDIYLKSDASFQTIEAKGEIQKIVYSGYTYQGLEIDATMVDSLLNLKGSSKDPNARLTTEVTVDLGKEEYPVNGNVSITKLNLAALGLSDFEEDIKGVFDLNMTSLKPDELTGTFKVMELALGTLNVGELSGDFINEKNKHIAKIESPFLKVNLEGEFDYYALPDILAAEVNGYFKQDSVDFQEISGKRDFELTAEVLEHPIWQVFVPELAFDRSIRLNATLNEDKLKGEMNFGNLTYGDILLKDFQLDLTGNGKELKGNAKLKSLRSGSFILAKNEFDLKLSNSILDASFVSKDSLSEDKRHGLALRMETEGSLYKIALNDLTVDKKEYKISKTPIYYGDDGILINGLTISKDNEMLTINATKKQLNANVVDIAINPFANFAGYKSEGVKGKLNGDLVVVDYMEDYNVKGDLAVKGFEVGGIAGGDLTLNIEEVNAVHAAISGGLDGKDSKLDFKGNVGLTGDVPVDFTANITKVDARLIESLSGGQLTKSKGFVTGKIKLSGNADKPLADGKLSFVDYNVTPYYLGIPLKIEDQQVYFKGNDVSFENFVVKDSLNQKMAVNGKVDWSNLDAVSYDLKLDTKNFLLINAERGSNDFFYGKANINANLKVSGVGASPSMNGKIRVNEQSNMTVIMPTEVETAESNGVVTFVPPPSDKEIESLEIPTTKLANGTGLDSEVILDIETDSKAELSIILDELTGDKLSVKGSANLTVGIYPTGEIFCIGIYEITSGSYNTTLVEVLKKNFLIEPGSVIIWSGDPMRASLQLKAVYQVNPDINPLLKEAGILLEDLGKVPLDVILKIDGTIENPLISFEMEVSDKASSTTKTLLESNDVLAFLSKDDNIMNQQVFLLLTLNQFLFTTDDFDLGSVLGSQSARQSVSKLLTEQLNALAGDIIGSVGLNFGLNSEQIGTGGNSAYKTDLNIGLKKSFLNDRVKISVGKNFELENSSGIDQNSAELLDNIEIGYNITADGRYAVKVYRTSQFQTVLEGFVLETGVSFVLQAEYEKVKDLFKKGVKE</sequence>
<dbReference type="InterPro" id="IPR052894">
    <property type="entry name" value="AsmA-related"/>
</dbReference>
<keyword evidence="4 5" id="KW-0472">Membrane</keyword>
<comment type="subcellular location">
    <subcellularLocation>
        <location evidence="1">Membrane</location>
        <topology evidence="1">Single-pass membrane protein</topology>
    </subcellularLocation>
</comment>
<dbReference type="GO" id="GO:0005886">
    <property type="term" value="C:plasma membrane"/>
    <property type="evidence" value="ECO:0007669"/>
    <property type="project" value="InterPro"/>
</dbReference>
<dbReference type="InterPro" id="IPR007452">
    <property type="entry name" value="TamB_C"/>
</dbReference>
<dbReference type="Proteomes" id="UP000249873">
    <property type="component" value="Chromosome"/>
</dbReference>
<organism evidence="7 8">
    <name type="scientific">Arcticibacterium luteifluviistationis</name>
    <dbReference type="NCBI Taxonomy" id="1784714"/>
    <lineage>
        <taxon>Bacteria</taxon>
        <taxon>Pseudomonadati</taxon>
        <taxon>Bacteroidota</taxon>
        <taxon>Cytophagia</taxon>
        <taxon>Cytophagales</taxon>
        <taxon>Leadbetterellaceae</taxon>
        <taxon>Arcticibacterium</taxon>
    </lineage>
</organism>
<dbReference type="GO" id="GO:0009306">
    <property type="term" value="P:protein secretion"/>
    <property type="evidence" value="ECO:0007669"/>
    <property type="project" value="InterPro"/>
</dbReference>
<evidence type="ECO:0000256" key="2">
    <source>
        <dbReference type="ARBA" id="ARBA00022692"/>
    </source>
</evidence>
<dbReference type="PANTHER" id="PTHR30441:SF8">
    <property type="entry name" value="DUF748 DOMAIN-CONTAINING PROTEIN"/>
    <property type="match status" value="1"/>
</dbReference>
<evidence type="ECO:0000313" key="7">
    <source>
        <dbReference type="EMBL" id="AWW00639.1"/>
    </source>
</evidence>
<evidence type="ECO:0000256" key="1">
    <source>
        <dbReference type="ARBA" id="ARBA00004167"/>
    </source>
</evidence>
<proteinExistence type="predicted"/>
<feature type="transmembrane region" description="Helical" evidence="5">
    <location>
        <begin position="7"/>
        <end position="26"/>
    </location>
</feature>
<protein>
    <recommendedName>
        <fullName evidence="6">Translocation and assembly module TamB C-terminal domain-containing protein</fullName>
    </recommendedName>
</protein>
<evidence type="ECO:0000313" key="8">
    <source>
        <dbReference type="Proteomes" id="UP000249873"/>
    </source>
</evidence>
<name>A0A2Z4GI44_9BACT</name>
<dbReference type="RefSeq" id="WP_111374005.1">
    <property type="nucleotide sequence ID" value="NZ_CP029480.1"/>
</dbReference>
<dbReference type="OrthoDB" id="9811276at2"/>
<gene>
    <name evidence="7" type="ORF">DJ013_21610</name>
</gene>
<evidence type="ECO:0000256" key="5">
    <source>
        <dbReference type="SAM" id="Phobius"/>
    </source>
</evidence>
<evidence type="ECO:0000256" key="4">
    <source>
        <dbReference type="ARBA" id="ARBA00023136"/>
    </source>
</evidence>